<dbReference type="EMBL" id="CP099418">
    <property type="protein sequence ID" value="USW48367.1"/>
    <property type="molecule type" value="Genomic_DNA"/>
</dbReference>
<evidence type="ECO:0000259" key="3">
    <source>
        <dbReference type="Pfam" id="PF08546"/>
    </source>
</evidence>
<dbReference type="GO" id="GO:0005737">
    <property type="term" value="C:cytoplasm"/>
    <property type="evidence" value="ECO:0007669"/>
    <property type="project" value="TreeGrafter"/>
</dbReference>
<dbReference type="AlphaFoldDB" id="A0A9Q9AFZ0"/>
<dbReference type="Pfam" id="PF02558">
    <property type="entry name" value="ApbA"/>
    <property type="match status" value="1"/>
</dbReference>
<dbReference type="PANTHER" id="PTHR21708:SF25">
    <property type="entry name" value="PROTEIN PAM1-RELATED"/>
    <property type="match status" value="1"/>
</dbReference>
<dbReference type="InterPro" id="IPR008927">
    <property type="entry name" value="6-PGluconate_DH-like_C_sf"/>
</dbReference>
<proteinExistence type="predicted"/>
<feature type="compositionally biased region" description="Polar residues" evidence="1">
    <location>
        <begin position="543"/>
        <end position="553"/>
    </location>
</feature>
<dbReference type="Gene3D" id="3.40.50.720">
    <property type="entry name" value="NAD(P)-binding Rossmann-like Domain"/>
    <property type="match status" value="1"/>
</dbReference>
<dbReference type="Gene3D" id="1.10.1040.10">
    <property type="entry name" value="N-(1-d-carboxylethyl)-l-norvaline Dehydrogenase, domain 2"/>
    <property type="match status" value="1"/>
</dbReference>
<accession>A0A9Q9AFZ0</accession>
<feature type="domain" description="Ketopantoate reductase C-terminal" evidence="3">
    <location>
        <begin position="200"/>
        <end position="323"/>
    </location>
</feature>
<dbReference type="InterPro" id="IPR013752">
    <property type="entry name" value="KPA_reductase"/>
</dbReference>
<feature type="compositionally biased region" description="Pro residues" evidence="1">
    <location>
        <begin position="667"/>
        <end position="696"/>
    </location>
</feature>
<sequence length="780" mass="84507">MPPSTPRLRILSVGGNAVSAFLSWRLSATQACDVTLVWKNGFEQVHQYGISFRSDKFGNERFKPRHVVKSPEDAAGASRASFDYVLLCVKALPDVYDLASVIESVVSPQHTCILVNTTHTLGIESYLEQRFPTNVVLSLVSGVSITQLGASEFEHKGSTELHVGAANKNPSIPASIQTDMAEALSMTLKSGQVDCEVSTNIRQQQYERMIGPIAFYPASVLFETPSHAELLEKTGARSLITGVIEELVTVARKQGCEFKPEFREQTMEKMIVASETNSIMYQDFVARRPMEVETYLGSPIKLAQEVGVQVPRIETLYALLHNINIVNQTKPVGPPSPLAQPTPRMSSAPIPPNHGYGNGRPPPPAMNGRPMHGTRPASRAPSANGGPPPMRRGPPSINGYPPPGRMNGNGYAPNRGPPMQRRPSFEGNDLEEFSHLMLYDNMAEDGAYENGLPPSASGDLGLRERELALRQKELALREREYHMRRGPGRGPPPPSRRQQEYDDDDEDGLDFFDPMAAGAAPVADVDNLDMMSVTSRRTRKAPSASQLRSNPEQLNGVPNAPVRHSRNMMRRPAPGGRARTSAAIMADMPGLREELMNNPLMGYSSDRFGSVDRMNMGNESRANSLTAERLNEFQQSNGPNGHHPQHNGYPMNRRGSQSPGNPLGPGQRPPPGRPSPPNGFGPPAPGRNGRPSPPGMRQPVPRHPPGHGNAVAPHQIEQQTGVSNLYPPKSGPPHQVRSLTGSASASAGSGESNRSAPIDSEPSAHSSSSSLGNRPPIGVR</sequence>
<feature type="domain" description="Ketopantoate reductase N-terminal" evidence="2">
    <location>
        <begin position="10"/>
        <end position="167"/>
    </location>
</feature>
<reference evidence="4" key="1">
    <citation type="submission" date="2022-06" db="EMBL/GenBank/DDBJ databases">
        <title>Complete genome sequences of two strains of the flax pathogen Septoria linicola.</title>
        <authorList>
            <person name="Lapalu N."/>
            <person name="Simon A."/>
            <person name="Demenou B."/>
            <person name="Paumier D."/>
            <person name="Guillot M.-P."/>
            <person name="Gout L."/>
            <person name="Valade R."/>
        </authorList>
    </citation>
    <scope>NUCLEOTIDE SEQUENCE</scope>
    <source>
        <strain evidence="4">SE15195</strain>
    </source>
</reference>
<dbReference type="Proteomes" id="UP001056384">
    <property type="component" value="Chromosome 1"/>
</dbReference>
<feature type="region of interest" description="Disordered" evidence="1">
    <location>
        <begin position="330"/>
        <end position="426"/>
    </location>
</feature>
<gene>
    <name evidence="4" type="ORF">Slin15195_G016860</name>
</gene>
<keyword evidence="5" id="KW-1185">Reference proteome</keyword>
<evidence type="ECO:0000313" key="4">
    <source>
        <dbReference type="EMBL" id="USW48367.1"/>
    </source>
</evidence>
<protein>
    <submittedName>
        <fullName evidence="4">6-phosphogluconate dehydrogenase-like domain superfamily, ketopantoate reductase</fullName>
    </submittedName>
</protein>
<dbReference type="PANTHER" id="PTHR21708">
    <property type="entry name" value="PROBABLE 2-DEHYDROPANTOATE 2-REDUCTASE"/>
    <property type="match status" value="1"/>
</dbReference>
<organism evidence="4 5">
    <name type="scientific">Septoria linicola</name>
    <dbReference type="NCBI Taxonomy" id="215465"/>
    <lineage>
        <taxon>Eukaryota</taxon>
        <taxon>Fungi</taxon>
        <taxon>Dikarya</taxon>
        <taxon>Ascomycota</taxon>
        <taxon>Pezizomycotina</taxon>
        <taxon>Dothideomycetes</taxon>
        <taxon>Dothideomycetidae</taxon>
        <taxon>Mycosphaerellales</taxon>
        <taxon>Mycosphaerellaceae</taxon>
        <taxon>Septoria</taxon>
    </lineage>
</organism>
<dbReference type="OrthoDB" id="5302359at2759"/>
<dbReference type="InterPro" id="IPR013332">
    <property type="entry name" value="KPR_N"/>
</dbReference>
<feature type="region of interest" description="Disordered" evidence="1">
    <location>
        <begin position="536"/>
        <end position="580"/>
    </location>
</feature>
<evidence type="ECO:0000256" key="1">
    <source>
        <dbReference type="SAM" id="MobiDB-lite"/>
    </source>
</evidence>
<dbReference type="Pfam" id="PF08546">
    <property type="entry name" value="ApbA_C"/>
    <property type="match status" value="1"/>
</dbReference>
<dbReference type="InterPro" id="IPR013328">
    <property type="entry name" value="6PGD_dom2"/>
</dbReference>
<feature type="region of interest" description="Disordered" evidence="1">
    <location>
        <begin position="633"/>
        <end position="780"/>
    </location>
</feature>
<dbReference type="InterPro" id="IPR051402">
    <property type="entry name" value="KPR-Related"/>
</dbReference>
<dbReference type="FunFam" id="1.10.1040.10:FF:000017">
    <property type="entry name" value="2-dehydropantoate 2-reductase"/>
    <property type="match status" value="1"/>
</dbReference>
<dbReference type="FunFam" id="3.40.50.720:FF:000424">
    <property type="entry name" value="Meiotically up-regulated gene 72 protein"/>
    <property type="match status" value="1"/>
</dbReference>
<evidence type="ECO:0000313" key="5">
    <source>
        <dbReference type="Proteomes" id="UP001056384"/>
    </source>
</evidence>
<feature type="region of interest" description="Disordered" evidence="1">
    <location>
        <begin position="477"/>
        <end position="508"/>
    </location>
</feature>
<name>A0A9Q9AFZ0_9PEZI</name>
<feature type="compositionally biased region" description="Low complexity" evidence="1">
    <location>
        <begin position="738"/>
        <end position="770"/>
    </location>
</feature>
<evidence type="ECO:0000259" key="2">
    <source>
        <dbReference type="Pfam" id="PF02558"/>
    </source>
</evidence>
<dbReference type="SUPFAM" id="SSF48179">
    <property type="entry name" value="6-phosphogluconate dehydrogenase C-terminal domain-like"/>
    <property type="match status" value="1"/>
</dbReference>